<dbReference type="EMBL" id="CP056030">
    <property type="protein sequence ID" value="QKZ04198.1"/>
    <property type="molecule type" value="Genomic_DNA"/>
</dbReference>
<evidence type="ECO:0000256" key="1">
    <source>
        <dbReference type="SAM" id="MobiDB-lite"/>
    </source>
</evidence>
<dbReference type="InterPro" id="IPR022260">
    <property type="entry name" value="Integr_conj_element_PilL"/>
</dbReference>
<dbReference type="KEGG" id="pez:HWQ56_10550"/>
<dbReference type="AlphaFoldDB" id="A0A7D5D6S2"/>
<name>A0A7D5D6S2_9PSED</name>
<gene>
    <name evidence="3" type="ORF">HWQ56_10550</name>
</gene>
<organism evidence="3 4">
    <name type="scientific">Pseudomonas eucalypticola</name>
    <dbReference type="NCBI Taxonomy" id="2599595"/>
    <lineage>
        <taxon>Bacteria</taxon>
        <taxon>Pseudomonadati</taxon>
        <taxon>Pseudomonadota</taxon>
        <taxon>Gammaproteobacteria</taxon>
        <taxon>Pseudomonadales</taxon>
        <taxon>Pseudomonadaceae</taxon>
        <taxon>Pseudomonas</taxon>
    </lineage>
</organism>
<dbReference type="NCBIfam" id="TIGR03748">
    <property type="entry name" value="conj_PilL"/>
    <property type="match status" value="1"/>
</dbReference>
<reference evidence="3 4" key="1">
    <citation type="submission" date="2020-06" db="EMBL/GenBank/DDBJ databases">
        <title>Pseudomonas eucalypticola sp. nov., an endophyte of Eucalyptus dunnii leaves with biocontrol ability of eucalyptus leaf blight.</title>
        <authorList>
            <person name="Liu Y."/>
            <person name="Song Z."/>
            <person name="Zeng H."/>
            <person name="Lu M."/>
            <person name="Wang X."/>
            <person name="Lian X."/>
            <person name="Zhang Q."/>
        </authorList>
    </citation>
    <scope>NUCLEOTIDE SEQUENCE [LARGE SCALE GENOMIC DNA]</scope>
    <source>
        <strain evidence="3 4">NP-1</strain>
    </source>
</reference>
<feature type="compositionally biased region" description="Pro residues" evidence="1">
    <location>
        <begin position="22"/>
        <end position="34"/>
    </location>
</feature>
<protein>
    <submittedName>
        <fullName evidence="3">Pilus assembly protein</fullName>
    </submittedName>
</protein>
<feature type="chain" id="PRO_5028950898" evidence="2">
    <location>
        <begin position="22"/>
        <end position="173"/>
    </location>
</feature>
<sequence length="173" mass="18466">MHRPLMLTLVIAALLAGCSHAAPPPRPTPAPNKPATPAKPRVPETLQAPDWVRQGRYTLVSTTPTLEQRQPLLQMVEVSIPPALHSDVGEALRHVLQRSGYSLCPDVPPQALLFSRPLPAVHYQIGPMALIDALTILGGPAWELSVDPLNRSVCYALRSPSPAAPVGTLGLAP</sequence>
<proteinExistence type="predicted"/>
<evidence type="ECO:0000313" key="3">
    <source>
        <dbReference type="EMBL" id="QKZ04198.1"/>
    </source>
</evidence>
<dbReference type="PROSITE" id="PS51257">
    <property type="entry name" value="PROKAR_LIPOPROTEIN"/>
    <property type="match status" value="1"/>
</dbReference>
<keyword evidence="2" id="KW-0732">Signal</keyword>
<keyword evidence="4" id="KW-1185">Reference proteome</keyword>
<evidence type="ECO:0000313" key="4">
    <source>
        <dbReference type="Proteomes" id="UP000509568"/>
    </source>
</evidence>
<accession>A0A7D5D6S2</accession>
<feature type="region of interest" description="Disordered" evidence="1">
    <location>
        <begin position="22"/>
        <end position="44"/>
    </location>
</feature>
<evidence type="ECO:0000256" key="2">
    <source>
        <dbReference type="SAM" id="SignalP"/>
    </source>
</evidence>
<dbReference type="Proteomes" id="UP000509568">
    <property type="component" value="Chromosome"/>
</dbReference>
<dbReference type="RefSeq" id="WP_176570416.1">
    <property type="nucleotide sequence ID" value="NZ_CP056030.1"/>
</dbReference>
<feature type="signal peptide" evidence="2">
    <location>
        <begin position="1"/>
        <end position="21"/>
    </location>
</feature>